<dbReference type="Gene3D" id="3.40.50.1980">
    <property type="entry name" value="Nitrogenase molybdenum iron protein domain"/>
    <property type="match status" value="2"/>
</dbReference>
<proteinExistence type="predicted"/>
<reference evidence="3 4" key="1">
    <citation type="submission" date="2023-09" db="EMBL/GenBank/DDBJ databases">
        <title>Buttiauxella selenatireducens sp. nov., isolated from the rhizosphere of Cardamine hupingshanesis.</title>
        <authorList>
            <person name="Zhang S."/>
            <person name="Xu Z."/>
            <person name="Wang H."/>
            <person name="Guo Y."/>
        </authorList>
    </citation>
    <scope>NUCLEOTIDE SEQUENCE [LARGE SCALE GENOMIC DNA]</scope>
    <source>
        <strain evidence="3 4">R73</strain>
    </source>
</reference>
<dbReference type="SUPFAM" id="SSF53807">
    <property type="entry name" value="Helical backbone' metal receptor"/>
    <property type="match status" value="1"/>
</dbReference>
<dbReference type="InterPro" id="IPR050902">
    <property type="entry name" value="ABC_Transporter_SBP"/>
</dbReference>
<feature type="chain" id="PRO_5045937743" evidence="1">
    <location>
        <begin position="21"/>
        <end position="320"/>
    </location>
</feature>
<feature type="domain" description="Fe/B12 periplasmic-binding" evidence="2">
    <location>
        <begin position="42"/>
        <end position="317"/>
    </location>
</feature>
<organism evidence="3 4">
    <name type="scientific">Buttiauxella selenatireducens</name>
    <dbReference type="NCBI Taxonomy" id="3073902"/>
    <lineage>
        <taxon>Bacteria</taxon>
        <taxon>Pseudomonadati</taxon>
        <taxon>Pseudomonadota</taxon>
        <taxon>Gammaproteobacteria</taxon>
        <taxon>Enterobacterales</taxon>
        <taxon>Enterobacteriaceae</taxon>
        <taxon>Buttiauxella</taxon>
    </lineage>
</organism>
<dbReference type="CDD" id="cd01148">
    <property type="entry name" value="TroA_a"/>
    <property type="match status" value="1"/>
</dbReference>
<gene>
    <name evidence="3" type="ORF">RHD99_11895</name>
</gene>
<keyword evidence="4" id="KW-1185">Reference proteome</keyword>
<dbReference type="InterPro" id="IPR002491">
    <property type="entry name" value="ABC_transptr_periplasmic_BD"/>
</dbReference>
<evidence type="ECO:0000259" key="2">
    <source>
        <dbReference type="PROSITE" id="PS50983"/>
    </source>
</evidence>
<evidence type="ECO:0000256" key="1">
    <source>
        <dbReference type="SAM" id="SignalP"/>
    </source>
</evidence>
<dbReference type="PANTHER" id="PTHR30535">
    <property type="entry name" value="VITAMIN B12-BINDING PROTEIN"/>
    <property type="match status" value="1"/>
</dbReference>
<evidence type="ECO:0000313" key="4">
    <source>
        <dbReference type="Proteomes" id="UP001246690"/>
    </source>
</evidence>
<dbReference type="Proteomes" id="UP001246690">
    <property type="component" value="Chromosome"/>
</dbReference>
<dbReference type="Pfam" id="PF01497">
    <property type="entry name" value="Peripla_BP_2"/>
    <property type="match status" value="1"/>
</dbReference>
<protein>
    <submittedName>
        <fullName evidence="3">ABC transporter substrate-binding protein</fullName>
    </submittedName>
</protein>
<accession>A0ABY9SI99</accession>
<dbReference type="PANTHER" id="PTHR30535:SF7">
    <property type="entry name" value="IRON(III) DICITRATE-BINDING PROTEIN"/>
    <property type="match status" value="1"/>
</dbReference>
<keyword evidence="1" id="KW-0732">Signal</keyword>
<sequence>MKTLMLVAALLAAMTFRAGASGFPVTVDNCGKPLTFNAAPKRMVVHDINMSEMAFELHLQPEIVGITGISGWYKNIPDFTRLQGNIPELAPKYPSMETLLAARPDLVFSGWNYGLRGDVTPQALAKFGIKTLILTESCNHVNNHRARANMDLLYGDMERLGKVFGKEEDALKRVDSWKNQVADINKKTAGRKPVRVFLYDSGEDKPYTSGAYAMPTAIIEAAGGKNVMDTLDKSWTTTNWESVAATQPEFIILMDYQSDFNGGADGLERFLEQHPLMKNTPAVLHHRYLRLKYQEMTPGPANITAITKIARALYPDAFNG</sequence>
<dbReference type="EMBL" id="CP133838">
    <property type="protein sequence ID" value="WMY76575.1"/>
    <property type="molecule type" value="Genomic_DNA"/>
</dbReference>
<name>A0ABY9SI99_9ENTR</name>
<evidence type="ECO:0000313" key="3">
    <source>
        <dbReference type="EMBL" id="WMY76575.1"/>
    </source>
</evidence>
<dbReference type="PROSITE" id="PS50983">
    <property type="entry name" value="FE_B12_PBP"/>
    <property type="match status" value="1"/>
</dbReference>
<dbReference type="RefSeq" id="WP_309878999.1">
    <property type="nucleotide sequence ID" value="NZ_CP133838.1"/>
</dbReference>
<feature type="signal peptide" evidence="1">
    <location>
        <begin position="1"/>
        <end position="20"/>
    </location>
</feature>